<proteinExistence type="predicted"/>
<gene>
    <name evidence="1" type="ORF">GCM10017781_07350</name>
    <name evidence="2" type="ORF">HNQ07_000307</name>
</gene>
<evidence type="ECO:0000313" key="2">
    <source>
        <dbReference type="EMBL" id="MBB5374863.1"/>
    </source>
</evidence>
<dbReference type="EMBL" id="JACHFK010000001">
    <property type="protein sequence ID" value="MBB5374863.1"/>
    <property type="molecule type" value="Genomic_DNA"/>
</dbReference>
<accession>A0A7W8KBU1</accession>
<reference evidence="4" key="2">
    <citation type="journal article" date="2019" name="Int. J. Syst. Evol. Microbiol.">
        <title>The Global Catalogue of Microorganisms (GCM) 10K type strain sequencing project: providing services to taxonomists for standard genome sequencing and annotation.</title>
        <authorList>
            <consortium name="The Broad Institute Genomics Platform"/>
            <consortium name="The Broad Institute Genome Sequencing Center for Infectious Disease"/>
            <person name="Wu L."/>
            <person name="Ma J."/>
        </authorList>
    </citation>
    <scope>NUCLEOTIDE SEQUENCE [LARGE SCALE GENOMIC DNA]</scope>
    <source>
        <strain evidence="4">CGMCC 1.18437</strain>
    </source>
</reference>
<protein>
    <recommendedName>
        <fullName evidence="5">Tetratricopeptide repeat protein</fullName>
    </recommendedName>
</protein>
<name>A0A7W8KBU1_9DEIO</name>
<comment type="caution">
    <text evidence="2">The sequence shown here is derived from an EMBL/GenBank/DDBJ whole genome shotgun (WGS) entry which is preliminary data.</text>
</comment>
<dbReference type="RefSeq" id="WP_184109130.1">
    <property type="nucleotide sequence ID" value="NZ_BNAJ01000001.1"/>
</dbReference>
<sequence length="240" mass="25191">MSLAAALDAGHPDVQAVYQSLVPDDRAGAASLALSYGRPTLAAAWAADPRHTDALTLAAALLRLGRAAEALDALEAQPDTARTALLRARARWQLGQRADQADVARILARREGDTPALMAAVTLAGEQALGAPYAALRVLAEGLKVAELTGRPADAHLLAVLAHAQLRSGGAKGRRTAERALERSVARSPARVLALFALSRDAEALRDARDGELHPVWWEVVRVGRPTAAALAPSTPADDR</sequence>
<evidence type="ECO:0000313" key="4">
    <source>
        <dbReference type="Proteomes" id="UP000619376"/>
    </source>
</evidence>
<evidence type="ECO:0000313" key="3">
    <source>
        <dbReference type="Proteomes" id="UP000539473"/>
    </source>
</evidence>
<organism evidence="2 3">
    <name type="scientific">Deinococcus metalli</name>
    <dbReference type="NCBI Taxonomy" id="1141878"/>
    <lineage>
        <taxon>Bacteria</taxon>
        <taxon>Thermotogati</taxon>
        <taxon>Deinococcota</taxon>
        <taxon>Deinococci</taxon>
        <taxon>Deinococcales</taxon>
        <taxon>Deinococcaceae</taxon>
        <taxon>Deinococcus</taxon>
    </lineage>
</organism>
<dbReference type="EMBL" id="BNAJ01000001">
    <property type="protein sequence ID" value="GHF33133.1"/>
    <property type="molecule type" value="Genomic_DNA"/>
</dbReference>
<evidence type="ECO:0008006" key="5">
    <source>
        <dbReference type="Google" id="ProtNLM"/>
    </source>
</evidence>
<dbReference type="Proteomes" id="UP000619376">
    <property type="component" value="Unassembled WGS sequence"/>
</dbReference>
<reference evidence="2 3" key="3">
    <citation type="submission" date="2020-08" db="EMBL/GenBank/DDBJ databases">
        <title>Genomic Encyclopedia of Type Strains, Phase IV (KMG-IV): sequencing the most valuable type-strain genomes for metagenomic binning, comparative biology and taxonomic classification.</title>
        <authorList>
            <person name="Goeker M."/>
        </authorList>
    </citation>
    <scope>NUCLEOTIDE SEQUENCE [LARGE SCALE GENOMIC DNA]</scope>
    <source>
        <strain evidence="2 3">DSM 27521</strain>
    </source>
</reference>
<keyword evidence="4" id="KW-1185">Reference proteome</keyword>
<reference evidence="1" key="4">
    <citation type="submission" date="2024-05" db="EMBL/GenBank/DDBJ databases">
        <authorList>
            <person name="Sun Q."/>
            <person name="Zhou Y."/>
        </authorList>
    </citation>
    <scope>NUCLEOTIDE SEQUENCE</scope>
    <source>
        <strain evidence="1">CGMCC 1.18437</strain>
    </source>
</reference>
<reference evidence="1" key="1">
    <citation type="journal article" date="2014" name="Int. J. Syst. Evol. Microbiol.">
        <title>Complete genome of a new Firmicutes species belonging to the dominant human colonic microbiota ('Ruminococcus bicirculans') reveals two chromosomes and a selective capacity to utilize plant glucans.</title>
        <authorList>
            <consortium name="NISC Comparative Sequencing Program"/>
            <person name="Wegmann U."/>
            <person name="Louis P."/>
            <person name="Goesmann A."/>
            <person name="Henrissat B."/>
            <person name="Duncan S.H."/>
            <person name="Flint H.J."/>
        </authorList>
    </citation>
    <scope>NUCLEOTIDE SEQUENCE</scope>
    <source>
        <strain evidence="1">CGMCC 1.18437</strain>
    </source>
</reference>
<evidence type="ECO:0000313" key="1">
    <source>
        <dbReference type="EMBL" id="GHF33133.1"/>
    </source>
</evidence>
<dbReference type="AlphaFoldDB" id="A0A7W8KBU1"/>
<dbReference type="Proteomes" id="UP000539473">
    <property type="component" value="Unassembled WGS sequence"/>
</dbReference>